<evidence type="ECO:0000256" key="1">
    <source>
        <dbReference type="ARBA" id="ARBA00023157"/>
    </source>
</evidence>
<dbReference type="FunFam" id="3.90.215.10:FF:000001">
    <property type="entry name" value="Tenascin isoform 1"/>
    <property type="match status" value="5"/>
</dbReference>
<evidence type="ECO:0000256" key="3">
    <source>
        <dbReference type="SAM" id="Coils"/>
    </source>
</evidence>
<feature type="domain" description="Fibrinogen C-terminal" evidence="4">
    <location>
        <begin position="1038"/>
        <end position="1253"/>
    </location>
</feature>
<dbReference type="Pfam" id="PF00147">
    <property type="entry name" value="Fibrinogen_C"/>
    <property type="match status" value="9"/>
</dbReference>
<dbReference type="SUPFAM" id="SSF56496">
    <property type="entry name" value="Fibrinogen C-terminal domain-like"/>
    <property type="match status" value="8"/>
</dbReference>
<dbReference type="STRING" id="112268.A0A182WLY5"/>
<feature type="domain" description="Fibrinogen C-terminal" evidence="4">
    <location>
        <begin position="1"/>
        <end position="117"/>
    </location>
</feature>
<proteinExistence type="predicted"/>
<feature type="domain" description="Fibrinogen C-terminal" evidence="4">
    <location>
        <begin position="1902"/>
        <end position="2114"/>
    </location>
</feature>
<feature type="domain" description="Fibrinogen C-terminal" evidence="4">
    <location>
        <begin position="544"/>
        <end position="767"/>
    </location>
</feature>
<dbReference type="GO" id="GO:0005615">
    <property type="term" value="C:extracellular space"/>
    <property type="evidence" value="ECO:0007669"/>
    <property type="project" value="TreeGrafter"/>
</dbReference>
<organism evidence="5 6">
    <name type="scientific">Anopheles minimus</name>
    <dbReference type="NCBI Taxonomy" id="112268"/>
    <lineage>
        <taxon>Eukaryota</taxon>
        <taxon>Metazoa</taxon>
        <taxon>Ecdysozoa</taxon>
        <taxon>Arthropoda</taxon>
        <taxon>Hexapoda</taxon>
        <taxon>Insecta</taxon>
        <taxon>Pterygota</taxon>
        <taxon>Neoptera</taxon>
        <taxon>Endopterygota</taxon>
        <taxon>Diptera</taxon>
        <taxon>Nematocera</taxon>
        <taxon>Culicoidea</taxon>
        <taxon>Culicidae</taxon>
        <taxon>Anophelinae</taxon>
        <taxon>Anopheles</taxon>
    </lineage>
</organism>
<dbReference type="EnsemblMetazoa" id="AMIN011414-RA">
    <property type="protein sequence ID" value="AMIN011414-PA"/>
    <property type="gene ID" value="AMIN011414"/>
</dbReference>
<reference evidence="6" key="1">
    <citation type="submission" date="2013-03" db="EMBL/GenBank/DDBJ databases">
        <title>The Genome Sequence of Anopheles minimus MINIMUS1.</title>
        <authorList>
            <consortium name="The Broad Institute Genomics Platform"/>
            <person name="Neafsey D.E."/>
            <person name="Walton C."/>
            <person name="Walker B."/>
            <person name="Young S.K."/>
            <person name="Zeng Q."/>
            <person name="Gargeya S."/>
            <person name="Fitzgerald M."/>
            <person name="Haas B."/>
            <person name="Abouelleil A."/>
            <person name="Allen A.W."/>
            <person name="Alvarado L."/>
            <person name="Arachchi H.M."/>
            <person name="Berlin A.M."/>
            <person name="Chapman S.B."/>
            <person name="Gainer-Dewar J."/>
            <person name="Goldberg J."/>
            <person name="Griggs A."/>
            <person name="Gujja S."/>
            <person name="Hansen M."/>
            <person name="Howarth C."/>
            <person name="Imamovic A."/>
            <person name="Ireland A."/>
            <person name="Larimer J."/>
            <person name="McCowan C."/>
            <person name="Murphy C."/>
            <person name="Pearson M."/>
            <person name="Poon T.W."/>
            <person name="Priest M."/>
            <person name="Roberts A."/>
            <person name="Saif S."/>
            <person name="Shea T."/>
            <person name="Sisk P."/>
            <person name="Sykes S."/>
            <person name="Wortman J."/>
            <person name="Nusbaum C."/>
            <person name="Birren B."/>
        </authorList>
    </citation>
    <scope>NUCLEOTIDE SEQUENCE [LARGE SCALE GENOMIC DNA]</scope>
    <source>
        <strain evidence="6">MINIMUS1</strain>
    </source>
</reference>
<evidence type="ECO:0000313" key="6">
    <source>
        <dbReference type="Proteomes" id="UP000075920"/>
    </source>
</evidence>
<feature type="coiled-coil region" evidence="3">
    <location>
        <begin position="1823"/>
        <end position="1896"/>
    </location>
</feature>
<feature type="domain" description="Fibrinogen C-terminal" evidence="4">
    <location>
        <begin position="1560"/>
        <end position="1775"/>
    </location>
</feature>
<name>A0A182WLY5_9DIPT</name>
<keyword evidence="1" id="KW-1015">Disulfide bond</keyword>
<feature type="domain" description="Fibrinogen C-terminal" evidence="4">
    <location>
        <begin position="238"/>
        <end position="455"/>
    </location>
</feature>
<protein>
    <recommendedName>
        <fullName evidence="4">Fibrinogen C-terminal domain-containing protein</fullName>
    </recommendedName>
</protein>
<dbReference type="InterPro" id="IPR036056">
    <property type="entry name" value="Fibrinogen-like_C"/>
</dbReference>
<dbReference type="PANTHER" id="PTHR19143:SF327">
    <property type="entry name" value="FI21813P1-RELATED"/>
    <property type="match status" value="1"/>
</dbReference>
<dbReference type="Gene3D" id="3.90.215.10">
    <property type="entry name" value="Gamma Fibrinogen, chain A, domain 1"/>
    <property type="match status" value="8"/>
</dbReference>
<dbReference type="InterPro" id="IPR050373">
    <property type="entry name" value="Fibrinogen_C-term_domain"/>
</dbReference>
<dbReference type="PROSITE" id="PS00514">
    <property type="entry name" value="FIBRINOGEN_C_1"/>
    <property type="match status" value="7"/>
</dbReference>
<dbReference type="InterPro" id="IPR020837">
    <property type="entry name" value="Fibrinogen_CS"/>
</dbReference>
<evidence type="ECO:0000313" key="5">
    <source>
        <dbReference type="EnsemblMetazoa" id="AMIN011414-PA"/>
    </source>
</evidence>
<reference evidence="5" key="2">
    <citation type="submission" date="2020-05" db="UniProtKB">
        <authorList>
            <consortium name="EnsemblMetazoa"/>
        </authorList>
    </citation>
    <scope>IDENTIFICATION</scope>
    <source>
        <strain evidence="5">MINIMUS1</strain>
    </source>
</reference>
<dbReference type="Gene3D" id="4.10.530.10">
    <property type="entry name" value="Gamma-fibrinogen Carboxyl Terminal Fragment, domain 2"/>
    <property type="match status" value="1"/>
</dbReference>
<dbReference type="InterPro" id="IPR002181">
    <property type="entry name" value="Fibrinogen_a/b/g_C_dom"/>
</dbReference>
<feature type="coiled-coil region" evidence="3">
    <location>
        <begin position="501"/>
        <end position="528"/>
    </location>
</feature>
<keyword evidence="6" id="KW-1185">Reference proteome</keyword>
<keyword evidence="3" id="KW-0175">Coiled coil</keyword>
<sequence>FDGNKTFARYDHFEIGGESEKYNLTKVEGFSGPAGDCLGNVKGMQFSTFDEDNDISTESCSIYHTGAWWYESCHYSNLNGRYLHGQTTEYGTGMVWRTFRGFYYSLKSAKMMIRPKLSVSSIPSSGFGFEMIKANLETLEQQFIERTLETEEKMIVLSSKVDNLIKTAENLAWIMQQMGETVNQIGLNGRHTGQNLSVIQRDLTKVLAEQKLMVTNTQLRQYLTDRSCKASLLPYVKQQRSSEYKSCNRIPFLVSGVYAIQPEKPFKQPMMVLCDQEYESGGWVVIQHRFNGSTNFYRNWQEYKNGFGNLDGEFWLGLDRIHQLTASTPHELVVLLEDFDGNKTFAKYDHFEIGDEKQKYTVAKLSGYSGTAGDSFRGTRDMGFSTFDVDNDTWENQCAVTYGGAWWYGKCHASNLNGKYLRGETKEYASGMVWKEFRGLHYSLKTSKMMIKPKHCLLVVLLAGCAQLNAQNVINSLNGTNSSNGTVDQCANVLNLMLNKLTTLEHRIMEKELRIEQLLNNMSSMIEQFKQPQCNTTSLPVYNRTKEEVYSSCKRVPFSGVYKIQPEKPFKESMTVLCDQDFEKGGWIVIHNRFNGSTNFYRNWQEYKNGFGNLKGEFWLGLDRIYQLTVSRPHELIVVLEDFDGNKTFARYDHFEIGGESEKYNLTKVEGFSGPAGDCLGNVKGMQFSTFDEDNDSWEGNCAVTYTGAWWYSACHTSNLNGKYLRGETKEYATGMVWRTFRNTSCDVQGGFAFEMIMTTLKLLEDQIIPKEEQMHRFEGSTNFYRNWQEYKNGFGNLEGEFWLGLDRIHQLTASTPYELAVVMEDFDGNKTFAKYDQFEIGDEIQKYMITKLGLYSGTASDSFRSTLGMKFSTFDADNDMGEGNCAVTLTGAWWYNICQSSVFGRETTRFRAFRQQSRNIEEMKLHQSNLNGKYLRGITKEDGTGMGWNTFRGQHYALKSSKMMIRPKHVAINMYPVKWLCAFILCCSIVDIQCHFTDFHANRSSDAQGGFAFEMIMTKLNLLEDRYTNLEELMRVIVHDRVYRSCSEVPSSGIYTIQPEKPFKKPMMVLCDQQYESGGWVVIQHRFNGSTNFYRNWQEYKNGFGNLDGEFWLGLDRIHQLTAPTPHELVVLLEDFDGNKTFAKYDQFEIGDEKQKYTVATLSGYSGTAGDSFGGTKNMGFSTFDVDNDTWENQCAVQFTGAWWYSNCHSSNLNGKYLRGETKEYASGMVWNAFRGHHYSLKTSKMMIRPNIVFTSVIIMFNTYLLFAITLCCTIVGTQCNTTEAPSCVIQGSVAFEMIMSKLNRLETMCGCKQTVLRYCSDAPSSGVYNIQPGRPFNEPIRVLCDKDFENGGWIVIQHRFDGSTNFYRSWQEYKYGFGNLEGEFWMGLDRIHQLTTSGPYELVIVLEDFDGNKKFAKYDQFEIGNESQTYVITKVAGYSGTTGDSFSEKLGMKFSTFDSDNDTWAYQCAVRYSGAWWYGSCHSSNLNGKYLRGETTEYATGMVWRTFRGYYYSLKISKMMIRPKCDSSAAPPCVIPGGFAFEMIMTKLKLLEDQIIPKEEQMVKKSCREVPSSGVYTIQPEKPFKPPMMVLCDQEYESGGWVVIQHRFDGSTNFYRNWQEYKNGFGNLDGEFWLGLEQIYQLTVARPHELVVLLEDFDGNKTFAKYDQFEIGDENQKYALATLSGYSGTAGDSLTFSKGMQFTTFDADNDKYEHQCAVKYGGAWWYKNCHASNLNGRYLRGETQAYGTGMGWFGFRGHNYALKTSIMMIRPNIVHVINMFQMNLLCALTLCCTIVGMLCDLTANTSSVVQGFGFEMIMTKLQHLEDRYREKETLIDAQLSNLTKAMHTLIGDNELIGDKLDKMMKLQLERREKEEQMNQRLTDLSSKIESAVQQMKSSIKVQCHVYKSCSEVVSSGTYIIQPVGLKERMNLTCDQEFDKGGWIVIQHRFDGSTNFYRKWQDYKKGFGNLEGEFWLGLDRIHQLTASSQYELAVLLEDFDGNKTFAKYEKFEIGNETQSYVITKQGRYSGTAGDSFGWTLGMKFSTFDADNDTWENNCALSLSGAWWYSNCFSSNLNGKYLRGEAKDVGMVWSAFRKNRYSLKTSKILIRPIEN</sequence>
<dbReference type="VEuPathDB" id="VectorBase:AMIN011414"/>
<feature type="domain" description="Fibrinogen C-terminal" evidence="4">
    <location>
        <begin position="776"/>
        <end position="970"/>
    </location>
</feature>
<dbReference type="Proteomes" id="UP000075920">
    <property type="component" value="Unassembled WGS sequence"/>
</dbReference>
<dbReference type="GO" id="GO:0030246">
    <property type="term" value="F:carbohydrate binding"/>
    <property type="evidence" value="ECO:0007669"/>
    <property type="project" value="UniProtKB-ARBA"/>
</dbReference>
<evidence type="ECO:0000259" key="4">
    <source>
        <dbReference type="PROSITE" id="PS51406"/>
    </source>
</evidence>
<dbReference type="CDD" id="cd00087">
    <property type="entry name" value="FReD"/>
    <property type="match status" value="7"/>
</dbReference>
<accession>A0A182WLY5</accession>
<dbReference type="PROSITE" id="PS51406">
    <property type="entry name" value="FIBRINOGEN_C_2"/>
    <property type="match status" value="8"/>
</dbReference>
<feature type="domain" description="Fibrinogen C-terminal" evidence="4">
    <location>
        <begin position="1312"/>
        <end position="1527"/>
    </location>
</feature>
<evidence type="ECO:0000256" key="2">
    <source>
        <dbReference type="ARBA" id="ARBA00053344"/>
    </source>
</evidence>
<comment type="function">
    <text evidence="2">Lectin involved in innate immunity. Agglutinates all types of human erythrocytes, Gram-positive and Gram-negative bacteria. Has a stronger agglutinating activity towards Gram-negative bacteria than towards Gram-positive bacteria. Specifically recognizes acetyl group-containing substances on agglutinated cells. The hemagglutinating activity was inhibited by EDTA, acetyl group-containing mono- and disaccharides, N-acetyl derivatives of amino acids, other acetyl group-containing substances, propionamide and benzamide. Enhances the antimicrobial activity of big defensin against Gram-positive bacteria but not against Gram-negative bacteria.</text>
</comment>
<dbReference type="InterPro" id="IPR014716">
    <property type="entry name" value="Fibrinogen_a/b/g_C_1"/>
</dbReference>
<dbReference type="SMART" id="SM00186">
    <property type="entry name" value="FBG"/>
    <property type="match status" value="8"/>
</dbReference>
<dbReference type="PANTHER" id="PTHR19143">
    <property type="entry name" value="FIBRINOGEN/TENASCIN/ANGIOPOEITIN"/>
    <property type="match status" value="1"/>
</dbReference>